<dbReference type="EMBL" id="CP001016">
    <property type="protein sequence ID" value="ACB96638.1"/>
    <property type="molecule type" value="Genomic_DNA"/>
</dbReference>
<dbReference type="eggNOG" id="COG0673">
    <property type="taxonomic scope" value="Bacteria"/>
</dbReference>
<dbReference type="EC" id="1.1.1.48" evidence="2"/>
<reference evidence="3" key="1">
    <citation type="submission" date="2008-03" db="EMBL/GenBank/DDBJ databases">
        <title>Complete sequence of chromosome of Beijerinckia indica subsp. indica ATCC 9039.</title>
        <authorList>
            <consortium name="US DOE Joint Genome Institute"/>
            <person name="Copeland A."/>
            <person name="Lucas S."/>
            <person name="Lapidus A."/>
            <person name="Glavina del Rio T."/>
            <person name="Dalin E."/>
            <person name="Tice H."/>
            <person name="Bruce D."/>
            <person name="Goodwin L."/>
            <person name="Pitluck S."/>
            <person name="LaButti K."/>
            <person name="Schmutz J."/>
            <person name="Larimer F."/>
            <person name="Land M."/>
            <person name="Hauser L."/>
            <person name="Kyrpides N."/>
            <person name="Mikhailova N."/>
            <person name="Dunfield P.F."/>
            <person name="Dedysh S.N."/>
            <person name="Liesack W."/>
            <person name="Saw J.H."/>
            <person name="Alam M."/>
            <person name="Chen Y."/>
            <person name="Murrell J.C."/>
            <person name="Richardson P."/>
        </authorList>
    </citation>
    <scope>NUCLEOTIDE SEQUENCE [LARGE SCALE GENOMIC DNA]</scope>
    <source>
        <strain evidence="3">ATCC 9039 / DSM 1715 / NCIMB 8712</strain>
    </source>
</reference>
<evidence type="ECO:0000313" key="2">
    <source>
        <dbReference type="EMBL" id="ACB96638.1"/>
    </source>
</evidence>
<name>B2IBL2_BEII9</name>
<dbReference type="Pfam" id="PF01408">
    <property type="entry name" value="GFO_IDH_MocA"/>
    <property type="match status" value="1"/>
</dbReference>
<reference evidence="2 3" key="2">
    <citation type="journal article" date="2010" name="J. Bacteriol.">
        <title>Complete genome sequence of Beijerinckia indica subsp. indica.</title>
        <authorList>
            <person name="Tamas I."/>
            <person name="Dedysh S.N."/>
            <person name="Liesack W."/>
            <person name="Stott M.B."/>
            <person name="Alam M."/>
            <person name="Murrell J.C."/>
            <person name="Dunfield P.F."/>
        </authorList>
    </citation>
    <scope>NUCLEOTIDE SEQUENCE [LARGE SCALE GENOMIC DNA]</scope>
    <source>
        <strain evidence="3">ATCC 9039 / DSM 1715 / NCIMB 8712</strain>
    </source>
</reference>
<dbReference type="InterPro" id="IPR050463">
    <property type="entry name" value="Gfo/Idh/MocA_oxidrdct_glycsds"/>
</dbReference>
<dbReference type="Proteomes" id="UP000001695">
    <property type="component" value="Chromosome"/>
</dbReference>
<sequence length="323" mass="34855">MIQVLQPGPAAREETVPPIRLAIVGFGKIARDQHVPAIATTPGIALTAIASHDGGLEGIPYFKTLDHLLSEGPQIDAVALCTPPQVRRAQAEVALAAGKHVLLEKPPGATVSEIAPLVAQAQRAGRTLFATWHSRFAPAVEPARAFLAERTLRAVTIAWKEDVRIWHPGQAWIWEPGGLGVFDPGINALSILTEILPRPIFLTRAELAFPANRAAPIAADLDFSDTNGLAIHAEFDFRQTGPQSWDILVETADGVLVLSKGGAELAHDGKKLVETPEAEYRGIYRRFVELIAGGMSDVDLVPLQHVADAFMLGRRTLVEPFED</sequence>
<dbReference type="PANTHER" id="PTHR43818:SF7">
    <property type="entry name" value="DEHYDROGENASE"/>
    <property type="match status" value="1"/>
</dbReference>
<dbReference type="PANTHER" id="PTHR43818">
    <property type="entry name" value="BCDNA.GH03377"/>
    <property type="match status" value="1"/>
</dbReference>
<evidence type="ECO:0000313" key="3">
    <source>
        <dbReference type="Proteomes" id="UP000001695"/>
    </source>
</evidence>
<proteinExistence type="predicted"/>
<organism evidence="2 3">
    <name type="scientific">Beijerinckia indica subsp. indica (strain ATCC 9039 / DSM 1715 / NCIMB 8712)</name>
    <dbReference type="NCBI Taxonomy" id="395963"/>
    <lineage>
        <taxon>Bacteria</taxon>
        <taxon>Pseudomonadati</taxon>
        <taxon>Pseudomonadota</taxon>
        <taxon>Alphaproteobacteria</taxon>
        <taxon>Hyphomicrobiales</taxon>
        <taxon>Beijerinckiaceae</taxon>
        <taxon>Beijerinckia</taxon>
    </lineage>
</organism>
<dbReference type="SUPFAM" id="SSF51735">
    <property type="entry name" value="NAD(P)-binding Rossmann-fold domains"/>
    <property type="match status" value="1"/>
</dbReference>
<dbReference type="InterPro" id="IPR000683">
    <property type="entry name" value="Gfo/Idh/MocA-like_OxRdtase_N"/>
</dbReference>
<dbReference type="KEGG" id="bid:Bind_3077"/>
<protein>
    <submittedName>
        <fullName evidence="2">Galactose 1-dehydrogenase</fullName>
        <ecNumber evidence="2">1.1.1.48</ecNumber>
    </submittedName>
</protein>
<dbReference type="AlphaFoldDB" id="B2IBL2"/>
<feature type="domain" description="Gfo/Idh/MocA-like oxidoreductase N-terminal" evidence="1">
    <location>
        <begin position="19"/>
        <end position="129"/>
    </location>
</feature>
<accession>B2IBL2</accession>
<dbReference type="GO" id="GO:0000166">
    <property type="term" value="F:nucleotide binding"/>
    <property type="evidence" value="ECO:0007669"/>
    <property type="project" value="InterPro"/>
</dbReference>
<evidence type="ECO:0000259" key="1">
    <source>
        <dbReference type="Pfam" id="PF01408"/>
    </source>
</evidence>
<keyword evidence="3" id="KW-1185">Reference proteome</keyword>
<gene>
    <name evidence="2" type="ordered locus">Bind_3077</name>
</gene>
<keyword evidence="2" id="KW-0560">Oxidoreductase</keyword>
<dbReference type="GO" id="GO:0019151">
    <property type="term" value="F:galactose 1-dehydrogenase activity"/>
    <property type="evidence" value="ECO:0007669"/>
    <property type="project" value="UniProtKB-EC"/>
</dbReference>
<dbReference type="InterPro" id="IPR036291">
    <property type="entry name" value="NAD(P)-bd_dom_sf"/>
</dbReference>
<dbReference type="Gene3D" id="3.40.50.720">
    <property type="entry name" value="NAD(P)-binding Rossmann-like Domain"/>
    <property type="match status" value="1"/>
</dbReference>
<dbReference type="Gene3D" id="3.30.360.10">
    <property type="entry name" value="Dihydrodipicolinate Reductase, domain 2"/>
    <property type="match status" value="1"/>
</dbReference>
<dbReference type="STRING" id="395963.Bind_3077"/>
<dbReference type="HOGENOM" id="CLU_057064_0_0_5"/>